<sequence length="478" mass="53573">MPKTGGTSTESGQTATTSKETAHLEPISSEDIFARLLSQVPDLKDFLEMTGYFDVETRTRKLDRFRRVKALAAEKLRIEEEERKLMEEEELELGLQRSTVSRLPGTATSALAGSETPSLLTPATPMFAGALPTPATPMFAGALPTPVTPVLPGLKIDALGTAHTKPAKRAHDDDSSELSQKVPRLEPPPPPPSRPAGIDNKTREDGQRDRKPRDTSPPRRPYPQSSPGRDDRYRRSPPPRPRSRQSHDDYDSRPRYKRYKDDGSERRRDSGGQPVSYPIHVDLGRKGDTRFFIVKSFNEENVRRCMEDGLWTTQVQNGEILAEAYATCQNVILFFSVNKSRAFQGYARMATPPSPSNPPPTFTRSIHWDTSDPFRVQWLSKTHVEFFRIGHLKNSLNEGAAVLVGKDGQEVEEGCGRELVRRCMSLLDWLTVFATSLDNAHLHDFRSQVVGFPKRNIHLITCTPSPHPVHKRKPSIGI</sequence>
<name>A0AAD4HU49_9PEZI</name>
<dbReference type="Pfam" id="PF04146">
    <property type="entry name" value="YTH"/>
    <property type="match status" value="1"/>
</dbReference>
<feature type="compositionally biased region" description="Basic and acidic residues" evidence="2">
    <location>
        <begin position="245"/>
        <end position="270"/>
    </location>
</feature>
<feature type="region of interest" description="Disordered" evidence="2">
    <location>
        <begin position="1"/>
        <end position="26"/>
    </location>
</feature>
<dbReference type="PANTHER" id="PTHR12357:SF3">
    <property type="entry name" value="YTH DOMAIN-CONTAINING PROTEIN 1"/>
    <property type="match status" value="1"/>
</dbReference>
<dbReference type="PANTHER" id="PTHR12357">
    <property type="entry name" value="YTH YT521-B HOMOLOGY DOMAIN-CONTAINING"/>
    <property type="match status" value="1"/>
</dbReference>
<dbReference type="GO" id="GO:1990247">
    <property type="term" value="F:N6-methyladenosine-containing RNA reader activity"/>
    <property type="evidence" value="ECO:0007669"/>
    <property type="project" value="TreeGrafter"/>
</dbReference>
<evidence type="ECO:0000313" key="5">
    <source>
        <dbReference type="Proteomes" id="UP001197093"/>
    </source>
</evidence>
<organism evidence="4 5">
    <name type="scientific">Staphylotrichum longicolle</name>
    <dbReference type="NCBI Taxonomy" id="669026"/>
    <lineage>
        <taxon>Eukaryota</taxon>
        <taxon>Fungi</taxon>
        <taxon>Dikarya</taxon>
        <taxon>Ascomycota</taxon>
        <taxon>Pezizomycotina</taxon>
        <taxon>Sordariomycetes</taxon>
        <taxon>Sordariomycetidae</taxon>
        <taxon>Sordariales</taxon>
        <taxon>Chaetomiaceae</taxon>
        <taxon>Staphylotrichum</taxon>
    </lineage>
</organism>
<dbReference type="GO" id="GO:0000381">
    <property type="term" value="P:regulation of alternative mRNA splicing, via spliceosome"/>
    <property type="evidence" value="ECO:0007669"/>
    <property type="project" value="TreeGrafter"/>
</dbReference>
<dbReference type="GO" id="GO:0003729">
    <property type="term" value="F:mRNA binding"/>
    <property type="evidence" value="ECO:0007669"/>
    <property type="project" value="TreeGrafter"/>
</dbReference>
<protein>
    <recommendedName>
        <fullName evidence="3">YTH domain-containing protein</fullName>
    </recommendedName>
</protein>
<dbReference type="PROSITE" id="PS50882">
    <property type="entry name" value="YTH"/>
    <property type="match status" value="1"/>
</dbReference>
<feature type="compositionally biased region" description="Polar residues" evidence="2">
    <location>
        <begin position="1"/>
        <end position="19"/>
    </location>
</feature>
<dbReference type="GO" id="GO:0000398">
    <property type="term" value="P:mRNA splicing, via spliceosome"/>
    <property type="evidence" value="ECO:0007669"/>
    <property type="project" value="TreeGrafter"/>
</dbReference>
<evidence type="ECO:0000256" key="2">
    <source>
        <dbReference type="SAM" id="MobiDB-lite"/>
    </source>
</evidence>
<keyword evidence="5" id="KW-1185">Reference proteome</keyword>
<dbReference type="Proteomes" id="UP001197093">
    <property type="component" value="Unassembled WGS sequence"/>
</dbReference>
<feature type="coiled-coil region" evidence="1">
    <location>
        <begin position="68"/>
        <end position="98"/>
    </location>
</feature>
<comment type="caution">
    <text evidence="4">The sequence shown here is derived from an EMBL/GenBank/DDBJ whole genome shotgun (WGS) entry which is preliminary data.</text>
</comment>
<accession>A0AAD4HU49</accession>
<feature type="compositionally biased region" description="Basic and acidic residues" evidence="2">
    <location>
        <begin position="200"/>
        <end position="217"/>
    </location>
</feature>
<dbReference type="InterPro" id="IPR045168">
    <property type="entry name" value="YTH_prot"/>
</dbReference>
<dbReference type="GO" id="GO:0005654">
    <property type="term" value="C:nucleoplasm"/>
    <property type="evidence" value="ECO:0007669"/>
    <property type="project" value="TreeGrafter"/>
</dbReference>
<evidence type="ECO:0000259" key="3">
    <source>
        <dbReference type="PROSITE" id="PS50882"/>
    </source>
</evidence>
<dbReference type="Gene3D" id="3.10.590.10">
    <property type="entry name" value="ph1033 like domains"/>
    <property type="match status" value="1"/>
</dbReference>
<evidence type="ECO:0000256" key="1">
    <source>
        <dbReference type="SAM" id="Coils"/>
    </source>
</evidence>
<dbReference type="EMBL" id="JAHCVI010000004">
    <property type="protein sequence ID" value="KAG7286204.1"/>
    <property type="molecule type" value="Genomic_DNA"/>
</dbReference>
<dbReference type="InterPro" id="IPR007275">
    <property type="entry name" value="YTH_domain"/>
</dbReference>
<feature type="compositionally biased region" description="Basic residues" evidence="2">
    <location>
        <begin position="235"/>
        <end position="244"/>
    </location>
</feature>
<feature type="compositionally biased region" description="Pro residues" evidence="2">
    <location>
        <begin position="185"/>
        <end position="194"/>
    </location>
</feature>
<reference evidence="4" key="1">
    <citation type="submission" date="2023-02" db="EMBL/GenBank/DDBJ databases">
        <authorList>
            <person name="Palmer J.M."/>
        </authorList>
    </citation>
    <scope>NUCLEOTIDE SEQUENCE</scope>
    <source>
        <strain evidence="4">FW57</strain>
    </source>
</reference>
<evidence type="ECO:0000313" key="4">
    <source>
        <dbReference type="EMBL" id="KAG7286204.1"/>
    </source>
</evidence>
<dbReference type="CDD" id="cd21134">
    <property type="entry name" value="YTH"/>
    <property type="match status" value="1"/>
</dbReference>
<dbReference type="AlphaFoldDB" id="A0AAD4HU49"/>
<gene>
    <name evidence="4" type="ORF">NEMBOFW57_008510</name>
</gene>
<feature type="region of interest" description="Disordered" evidence="2">
    <location>
        <begin position="162"/>
        <end position="281"/>
    </location>
</feature>
<keyword evidence="1" id="KW-0175">Coiled coil</keyword>
<proteinExistence type="predicted"/>
<feature type="domain" description="YTH" evidence="3">
    <location>
        <begin position="289"/>
        <end position="423"/>
    </location>
</feature>